<organism evidence="2 3">
    <name type="scientific">Aldrovandia affinis</name>
    <dbReference type="NCBI Taxonomy" id="143900"/>
    <lineage>
        <taxon>Eukaryota</taxon>
        <taxon>Metazoa</taxon>
        <taxon>Chordata</taxon>
        <taxon>Craniata</taxon>
        <taxon>Vertebrata</taxon>
        <taxon>Euteleostomi</taxon>
        <taxon>Actinopterygii</taxon>
        <taxon>Neopterygii</taxon>
        <taxon>Teleostei</taxon>
        <taxon>Notacanthiformes</taxon>
        <taxon>Halosauridae</taxon>
        <taxon>Aldrovandia</taxon>
    </lineage>
</organism>
<proteinExistence type="predicted"/>
<dbReference type="AlphaFoldDB" id="A0AAD7S5T3"/>
<dbReference type="EMBL" id="JAINUG010000107">
    <property type="protein sequence ID" value="KAJ8396363.1"/>
    <property type="molecule type" value="Genomic_DNA"/>
</dbReference>
<evidence type="ECO:0000256" key="1">
    <source>
        <dbReference type="SAM" id="MobiDB-lite"/>
    </source>
</evidence>
<comment type="caution">
    <text evidence="2">The sequence shown here is derived from an EMBL/GenBank/DDBJ whole genome shotgun (WGS) entry which is preliminary data.</text>
</comment>
<feature type="region of interest" description="Disordered" evidence="1">
    <location>
        <begin position="96"/>
        <end position="119"/>
    </location>
</feature>
<gene>
    <name evidence="2" type="ORF">AAFF_G00019400</name>
</gene>
<name>A0AAD7S5T3_9TELE</name>
<keyword evidence="3" id="KW-1185">Reference proteome</keyword>
<sequence length="119" mass="12977">MSVAHTLQAINKTPARVGRPLSSPPPEHATKKSKRDATPTADVCYDNVGHWPVCRGTSPSLCQKELSDHPVGKWQPPQESGPHAVSLITVCESHESTAELEPGQGQGHPHKWRVNGHWN</sequence>
<accession>A0AAD7S5T3</accession>
<evidence type="ECO:0000313" key="2">
    <source>
        <dbReference type="EMBL" id="KAJ8396363.1"/>
    </source>
</evidence>
<dbReference type="Proteomes" id="UP001221898">
    <property type="component" value="Unassembled WGS sequence"/>
</dbReference>
<protein>
    <submittedName>
        <fullName evidence="2">Uncharacterized protein</fullName>
    </submittedName>
</protein>
<evidence type="ECO:0000313" key="3">
    <source>
        <dbReference type="Proteomes" id="UP001221898"/>
    </source>
</evidence>
<feature type="compositionally biased region" description="Basic residues" evidence="1">
    <location>
        <begin position="108"/>
        <end position="119"/>
    </location>
</feature>
<reference evidence="2" key="1">
    <citation type="journal article" date="2023" name="Science">
        <title>Genome structures resolve the early diversification of teleost fishes.</title>
        <authorList>
            <person name="Parey E."/>
            <person name="Louis A."/>
            <person name="Montfort J."/>
            <person name="Bouchez O."/>
            <person name="Roques C."/>
            <person name="Iampietro C."/>
            <person name="Lluch J."/>
            <person name="Castinel A."/>
            <person name="Donnadieu C."/>
            <person name="Desvignes T."/>
            <person name="Floi Bucao C."/>
            <person name="Jouanno E."/>
            <person name="Wen M."/>
            <person name="Mejri S."/>
            <person name="Dirks R."/>
            <person name="Jansen H."/>
            <person name="Henkel C."/>
            <person name="Chen W.J."/>
            <person name="Zahm M."/>
            <person name="Cabau C."/>
            <person name="Klopp C."/>
            <person name="Thompson A.W."/>
            <person name="Robinson-Rechavi M."/>
            <person name="Braasch I."/>
            <person name="Lecointre G."/>
            <person name="Bobe J."/>
            <person name="Postlethwait J.H."/>
            <person name="Berthelot C."/>
            <person name="Roest Crollius H."/>
            <person name="Guiguen Y."/>
        </authorList>
    </citation>
    <scope>NUCLEOTIDE SEQUENCE</scope>
    <source>
        <strain evidence="2">NC1722</strain>
    </source>
</reference>
<feature type="region of interest" description="Disordered" evidence="1">
    <location>
        <begin position="1"/>
        <end position="41"/>
    </location>
</feature>